<dbReference type="Gene3D" id="3.40.50.150">
    <property type="entry name" value="Vaccinia Virus protein VP39"/>
    <property type="match status" value="1"/>
</dbReference>
<dbReference type="RefSeq" id="WP_162244885.1">
    <property type="nucleotide sequence ID" value="NZ_BAABEG010000001.1"/>
</dbReference>
<keyword evidence="2" id="KW-0808">Transferase</keyword>
<accession>A0A7X0F8C2</accession>
<evidence type="ECO:0000313" key="2">
    <source>
        <dbReference type="EMBL" id="MBB6354920.1"/>
    </source>
</evidence>
<name>A0A7X0F8C2_9HYPH</name>
<reference evidence="2 3" key="1">
    <citation type="submission" date="2020-08" db="EMBL/GenBank/DDBJ databases">
        <title>Genomic Encyclopedia of Type Strains, Phase IV (KMG-IV): sequencing the most valuable type-strain genomes for metagenomic binning, comparative biology and taxonomic classification.</title>
        <authorList>
            <person name="Goeker M."/>
        </authorList>
    </citation>
    <scope>NUCLEOTIDE SEQUENCE [LARGE SCALE GENOMIC DNA]</scope>
    <source>
        <strain evidence="2 3">DSM 7051</strain>
    </source>
</reference>
<protein>
    <submittedName>
        <fullName evidence="2">SAM-dependent methyltransferase</fullName>
    </submittedName>
</protein>
<keyword evidence="2" id="KW-0489">Methyltransferase</keyword>
<dbReference type="GO" id="GO:0008757">
    <property type="term" value="F:S-adenosylmethionine-dependent methyltransferase activity"/>
    <property type="evidence" value="ECO:0007669"/>
    <property type="project" value="InterPro"/>
</dbReference>
<keyword evidence="3" id="KW-1185">Reference proteome</keyword>
<comment type="caution">
    <text evidence="2">The sequence shown here is derived from an EMBL/GenBank/DDBJ whole genome shotgun (WGS) entry which is preliminary data.</text>
</comment>
<dbReference type="InterPro" id="IPR013216">
    <property type="entry name" value="Methyltransf_11"/>
</dbReference>
<proteinExistence type="predicted"/>
<evidence type="ECO:0000259" key="1">
    <source>
        <dbReference type="Pfam" id="PF08241"/>
    </source>
</evidence>
<dbReference type="GO" id="GO:0032259">
    <property type="term" value="P:methylation"/>
    <property type="evidence" value="ECO:0007669"/>
    <property type="project" value="UniProtKB-KW"/>
</dbReference>
<dbReference type="AlphaFoldDB" id="A0A7X0F8C2"/>
<dbReference type="InterPro" id="IPR029063">
    <property type="entry name" value="SAM-dependent_MTases_sf"/>
</dbReference>
<feature type="domain" description="Methyltransferase type 11" evidence="1">
    <location>
        <begin position="59"/>
        <end position="127"/>
    </location>
</feature>
<gene>
    <name evidence="2" type="ORF">GGR00_002716</name>
</gene>
<evidence type="ECO:0000313" key="3">
    <source>
        <dbReference type="Proteomes" id="UP000536262"/>
    </source>
</evidence>
<sequence length="235" mass="26790">MTYTYVPPLLPSLARWQKIYSRKKGLSCLRALEYEKLVQLRLEGSLLDVGGGGNSLYRDILPQSVKYDSLNIDPKIDPTYLVGPNGVFPIDDNSYATCLCLNTLEHIYDARFVVDEIYRVLAPSGTVHITVPFIFRIHGHPDDYFRGTPSWWRETLTRAGFSKIELQPLVWGRYTSAGSISGYRGLFKRGRFHLSHFFDLLYSKITFARGDGRYSGRRGERICSVALGYFISAQK</sequence>
<dbReference type="EMBL" id="JACHOU010000005">
    <property type="protein sequence ID" value="MBB6354920.1"/>
    <property type="molecule type" value="Genomic_DNA"/>
</dbReference>
<dbReference type="Proteomes" id="UP000536262">
    <property type="component" value="Unassembled WGS sequence"/>
</dbReference>
<dbReference type="Pfam" id="PF08241">
    <property type="entry name" value="Methyltransf_11"/>
    <property type="match status" value="1"/>
</dbReference>
<dbReference type="SUPFAM" id="SSF53335">
    <property type="entry name" value="S-adenosyl-L-methionine-dependent methyltransferases"/>
    <property type="match status" value="1"/>
</dbReference>
<organism evidence="2 3">
    <name type="scientific">Aminobacter aganoensis</name>
    <dbReference type="NCBI Taxonomy" id="83264"/>
    <lineage>
        <taxon>Bacteria</taxon>
        <taxon>Pseudomonadati</taxon>
        <taxon>Pseudomonadota</taxon>
        <taxon>Alphaproteobacteria</taxon>
        <taxon>Hyphomicrobiales</taxon>
        <taxon>Phyllobacteriaceae</taxon>
        <taxon>Aminobacter</taxon>
    </lineage>
</organism>